<dbReference type="EMBL" id="CASHTH010003499">
    <property type="protein sequence ID" value="CAI8045702.1"/>
    <property type="molecule type" value="Genomic_DNA"/>
</dbReference>
<dbReference type="SMART" id="SM00028">
    <property type="entry name" value="TPR"/>
    <property type="match status" value="9"/>
</dbReference>
<dbReference type="InterPro" id="IPR011990">
    <property type="entry name" value="TPR-like_helical_dom_sf"/>
</dbReference>
<keyword evidence="1" id="KW-0802">TPR repeat</keyword>
<dbReference type="AlphaFoldDB" id="A0AA35XCE1"/>
<dbReference type="SUPFAM" id="SSF48452">
    <property type="entry name" value="TPR-like"/>
    <property type="match status" value="1"/>
</dbReference>
<dbReference type="Pfam" id="PF13181">
    <property type="entry name" value="TPR_8"/>
    <property type="match status" value="1"/>
</dbReference>
<accession>A0AA35XCE1</accession>
<name>A0AA35XCE1_GEOBA</name>
<reference evidence="2" key="1">
    <citation type="submission" date="2023-03" db="EMBL/GenBank/DDBJ databases">
        <authorList>
            <person name="Steffen K."/>
            <person name="Cardenas P."/>
        </authorList>
    </citation>
    <scope>NUCLEOTIDE SEQUENCE</scope>
</reference>
<feature type="repeat" description="TPR" evidence="1">
    <location>
        <begin position="325"/>
        <end position="358"/>
    </location>
</feature>
<organism evidence="2 3">
    <name type="scientific">Geodia barretti</name>
    <name type="common">Barrett's horny sponge</name>
    <dbReference type="NCBI Taxonomy" id="519541"/>
    <lineage>
        <taxon>Eukaryota</taxon>
        <taxon>Metazoa</taxon>
        <taxon>Porifera</taxon>
        <taxon>Demospongiae</taxon>
        <taxon>Heteroscleromorpha</taxon>
        <taxon>Tetractinellida</taxon>
        <taxon>Astrophorina</taxon>
        <taxon>Geodiidae</taxon>
        <taxon>Geodia</taxon>
    </lineage>
</organism>
<evidence type="ECO:0000313" key="2">
    <source>
        <dbReference type="EMBL" id="CAI8045702.1"/>
    </source>
</evidence>
<dbReference type="PANTHER" id="PTHR44395:SF1">
    <property type="entry name" value="PROTEIN O-MANNOSYL-TRANSFERASE TMTC3"/>
    <property type="match status" value="1"/>
</dbReference>
<feature type="repeat" description="TPR" evidence="1">
    <location>
        <begin position="150"/>
        <end position="183"/>
    </location>
</feature>
<feature type="repeat" description="TPR" evidence="1">
    <location>
        <begin position="116"/>
        <end position="149"/>
    </location>
</feature>
<dbReference type="GO" id="GO:0000030">
    <property type="term" value="F:mannosyltransferase activity"/>
    <property type="evidence" value="ECO:0007669"/>
    <property type="project" value="TreeGrafter"/>
</dbReference>
<sequence length="388" mass="44502">MWSNLAVEANEREDSDSSEVFFKRAIATEPNFTTGYMNLGYFYKEENRTQDAIEIYRMAADLITVGLADENSAINVSPKDVKVYTALANMLREYPESYEEAYELTKKAVKQEPNWEESHNMMGNCLVKLGRFSEARDAFKKSVKLNPDFAIGHSNLGHAHQELSETAEAESHYRQALRLDGNHTLTKFRLAKLISDTPPKSMHRLEEADVLLSEVLETDPENGNATFCRGLVQYDLHNYTMTEELFLLTLNFTTNHSGALYNLGVLYTELNRLSECVKILEQLRESDHAHLLGHTQLGTCLMKMKDYARAREVFTSVLEVDPDHLMALQNYGIMLIELRENREALEIFTQLSRLDPSDVAFVRQAELLHQHIQKRSQRKFYTDGSTQD</sequence>
<feature type="repeat" description="TPR" evidence="1">
    <location>
        <begin position="291"/>
        <end position="324"/>
    </location>
</feature>
<dbReference type="PROSITE" id="PS50005">
    <property type="entry name" value="TPR"/>
    <property type="match status" value="4"/>
</dbReference>
<dbReference type="Pfam" id="PF13414">
    <property type="entry name" value="TPR_11"/>
    <property type="match status" value="1"/>
</dbReference>
<gene>
    <name evidence="2" type="ORF">GBAR_LOCUS25276</name>
</gene>
<proteinExistence type="predicted"/>
<dbReference type="InterPro" id="IPR019734">
    <property type="entry name" value="TPR_rpt"/>
</dbReference>
<dbReference type="Proteomes" id="UP001174909">
    <property type="component" value="Unassembled WGS sequence"/>
</dbReference>
<evidence type="ECO:0000256" key="1">
    <source>
        <dbReference type="PROSITE-ProRule" id="PRU00339"/>
    </source>
</evidence>
<dbReference type="Pfam" id="PF13174">
    <property type="entry name" value="TPR_6"/>
    <property type="match status" value="1"/>
</dbReference>
<dbReference type="PANTHER" id="PTHR44395">
    <property type="match status" value="1"/>
</dbReference>
<evidence type="ECO:0000313" key="3">
    <source>
        <dbReference type="Proteomes" id="UP001174909"/>
    </source>
</evidence>
<dbReference type="Pfam" id="PF14559">
    <property type="entry name" value="TPR_19"/>
    <property type="match status" value="1"/>
</dbReference>
<dbReference type="Gene3D" id="1.25.40.10">
    <property type="entry name" value="Tetratricopeptide repeat domain"/>
    <property type="match status" value="3"/>
</dbReference>
<comment type="caution">
    <text evidence="2">The sequence shown here is derived from an EMBL/GenBank/DDBJ whole genome shotgun (WGS) entry which is preliminary data.</text>
</comment>
<keyword evidence="3" id="KW-1185">Reference proteome</keyword>
<protein>
    <submittedName>
        <fullName evidence="2">Protein O-mannosyl-transferase TMTC3</fullName>
    </submittedName>
</protein>
<dbReference type="GO" id="GO:0005783">
    <property type="term" value="C:endoplasmic reticulum"/>
    <property type="evidence" value="ECO:0007669"/>
    <property type="project" value="TreeGrafter"/>
</dbReference>
<dbReference type="GO" id="GO:0035269">
    <property type="term" value="P:protein O-linked glycosylation via mannose"/>
    <property type="evidence" value="ECO:0007669"/>
    <property type="project" value="TreeGrafter"/>
</dbReference>